<evidence type="ECO:0000313" key="2">
    <source>
        <dbReference type="Proteomes" id="UP000609879"/>
    </source>
</evidence>
<protein>
    <submittedName>
        <fullName evidence="1">Uncharacterized protein</fullName>
    </submittedName>
</protein>
<dbReference type="Proteomes" id="UP000609879">
    <property type="component" value="Unassembled WGS sequence"/>
</dbReference>
<organism evidence="1 2">
    <name type="scientific">Paractinoplanes deccanensis</name>
    <dbReference type="NCBI Taxonomy" id="113561"/>
    <lineage>
        <taxon>Bacteria</taxon>
        <taxon>Bacillati</taxon>
        <taxon>Actinomycetota</taxon>
        <taxon>Actinomycetes</taxon>
        <taxon>Micromonosporales</taxon>
        <taxon>Micromonosporaceae</taxon>
        <taxon>Paractinoplanes</taxon>
    </lineage>
</organism>
<dbReference type="EMBL" id="BOMI01000188">
    <property type="protein sequence ID" value="GID80217.1"/>
    <property type="molecule type" value="Genomic_DNA"/>
</dbReference>
<evidence type="ECO:0000313" key="1">
    <source>
        <dbReference type="EMBL" id="GID80217.1"/>
    </source>
</evidence>
<sequence length="73" mass="7563">MQPLGPVGPRAAGQGTGHLYEAAAARRIAVIPAAQHRNLDRPSHLFIVGPRAAVRCGAKVASAYDLRCAFGTG</sequence>
<name>A0ABQ3YJP7_9ACTN</name>
<reference evidence="1 2" key="1">
    <citation type="submission" date="2021-01" db="EMBL/GenBank/DDBJ databases">
        <title>Whole genome shotgun sequence of Actinoplanes deccanensis NBRC 13994.</title>
        <authorList>
            <person name="Komaki H."/>
            <person name="Tamura T."/>
        </authorList>
    </citation>
    <scope>NUCLEOTIDE SEQUENCE [LARGE SCALE GENOMIC DNA]</scope>
    <source>
        <strain evidence="1 2">NBRC 13994</strain>
    </source>
</reference>
<proteinExistence type="predicted"/>
<keyword evidence="2" id="KW-1185">Reference proteome</keyword>
<comment type="caution">
    <text evidence="1">The sequence shown here is derived from an EMBL/GenBank/DDBJ whole genome shotgun (WGS) entry which is preliminary data.</text>
</comment>
<gene>
    <name evidence="1" type="ORF">Ade02nite_88580</name>
</gene>
<accession>A0ABQ3YJP7</accession>